<dbReference type="SUPFAM" id="SSF103481">
    <property type="entry name" value="Multidrug resistance efflux transporter EmrE"/>
    <property type="match status" value="1"/>
</dbReference>
<dbReference type="PhylomeDB" id="E9FXY5"/>
<dbReference type="InterPro" id="IPR037185">
    <property type="entry name" value="EmrE-like"/>
</dbReference>
<evidence type="ECO:0000256" key="5">
    <source>
        <dbReference type="ARBA" id="ARBA00022989"/>
    </source>
</evidence>
<dbReference type="GO" id="GO:0005459">
    <property type="term" value="F:UDP-galactose transmembrane transporter activity"/>
    <property type="evidence" value="ECO:0000318"/>
    <property type="project" value="GO_Central"/>
</dbReference>
<dbReference type="GO" id="GO:0000139">
    <property type="term" value="C:Golgi membrane"/>
    <property type="evidence" value="ECO:0000318"/>
    <property type="project" value="GO_Central"/>
</dbReference>
<feature type="transmembrane region" description="Helical" evidence="7">
    <location>
        <begin position="45"/>
        <end position="69"/>
    </location>
</feature>
<dbReference type="PIRSF" id="PIRSF005799">
    <property type="entry name" value="UDP-gal_transpt"/>
    <property type="match status" value="1"/>
</dbReference>
<feature type="transmembrane region" description="Helical" evidence="7">
    <location>
        <begin position="309"/>
        <end position="327"/>
    </location>
</feature>
<keyword evidence="5 7" id="KW-1133">Transmembrane helix</keyword>
<evidence type="ECO:0000256" key="1">
    <source>
        <dbReference type="ARBA" id="ARBA00004141"/>
    </source>
</evidence>
<feature type="transmembrane region" description="Helical" evidence="7">
    <location>
        <begin position="124"/>
        <end position="141"/>
    </location>
</feature>
<comment type="similarity">
    <text evidence="2">Belongs to the nucleotide-sugar transporter family. SLC35A subfamily.</text>
</comment>
<evidence type="ECO:0000313" key="8">
    <source>
        <dbReference type="EMBL" id="EFX88184.1"/>
    </source>
</evidence>
<proteinExistence type="inferred from homology"/>
<dbReference type="Proteomes" id="UP000000305">
    <property type="component" value="Unassembled WGS sequence"/>
</dbReference>
<sequence length="368" mass="40479">MEKQSTMLGQNTLRYFSLFILTLQTTVTVLAMRYSRKQTEGGKELYIATTLILVSELIKFAFCLILLLVQKSCSVKHLFKALVSEVIYKPSETAKLAIPSSLYTIQNNLILLALSSLDAATFQVTYQLKILTTAFFSVLLLRKEIKAFQWLALLILMGGVVLVQFPSDGKQTEANKALSNPHKHLIGMLAVIASSLSSGFAGVYYEKLLKESAQPSVIIRNIQLGIFSIVFGAAGVIINDWEKVAQRGFFDGYTPVVWLVIMLQAMGGLVVAAVIKYADNILKGFATSVSIILSCLCSYVFLHDLNLDLTFVLGTGLVILATFIYGIQSHHAPFVSSSSSTNSTLVDEDESDDISRSSYVKVEKPKML</sequence>
<evidence type="ECO:0000256" key="3">
    <source>
        <dbReference type="ARBA" id="ARBA00022597"/>
    </source>
</evidence>
<keyword evidence="3" id="KW-0762">Sugar transport</keyword>
<evidence type="ECO:0000256" key="4">
    <source>
        <dbReference type="ARBA" id="ARBA00022692"/>
    </source>
</evidence>
<feature type="transmembrane region" description="Helical" evidence="7">
    <location>
        <begin position="285"/>
        <end position="303"/>
    </location>
</feature>
<evidence type="ECO:0000256" key="7">
    <source>
        <dbReference type="SAM" id="Phobius"/>
    </source>
</evidence>
<evidence type="ECO:0008006" key="10">
    <source>
        <dbReference type="Google" id="ProtNLM"/>
    </source>
</evidence>
<dbReference type="AlphaFoldDB" id="E9FXY5"/>
<evidence type="ECO:0000313" key="9">
    <source>
        <dbReference type="Proteomes" id="UP000000305"/>
    </source>
</evidence>
<comment type="subcellular location">
    <subcellularLocation>
        <location evidence="1">Membrane</location>
        <topology evidence="1">Multi-pass membrane protein</topology>
    </subcellularLocation>
</comment>
<feature type="transmembrane region" description="Helical" evidence="7">
    <location>
        <begin position="148"/>
        <end position="165"/>
    </location>
</feature>
<feature type="transmembrane region" description="Helical" evidence="7">
    <location>
        <begin position="12"/>
        <end position="33"/>
    </location>
</feature>
<protein>
    <recommendedName>
        <fullName evidence="10">UDP-N-acetylglucosamine transporter</fullName>
    </recommendedName>
</protein>
<feature type="transmembrane region" description="Helical" evidence="7">
    <location>
        <begin position="258"/>
        <end position="278"/>
    </location>
</feature>
<dbReference type="HOGENOM" id="CLU_024645_1_3_1"/>
<dbReference type="Pfam" id="PF04142">
    <property type="entry name" value="Nuc_sug_transp"/>
    <property type="match status" value="1"/>
</dbReference>
<organism evidence="8 9">
    <name type="scientific">Daphnia pulex</name>
    <name type="common">Water flea</name>
    <dbReference type="NCBI Taxonomy" id="6669"/>
    <lineage>
        <taxon>Eukaryota</taxon>
        <taxon>Metazoa</taxon>
        <taxon>Ecdysozoa</taxon>
        <taxon>Arthropoda</taxon>
        <taxon>Crustacea</taxon>
        <taxon>Branchiopoda</taxon>
        <taxon>Diplostraca</taxon>
        <taxon>Cladocera</taxon>
        <taxon>Anomopoda</taxon>
        <taxon>Daphniidae</taxon>
        <taxon>Daphnia</taxon>
    </lineage>
</organism>
<name>E9FXY5_DAPPU</name>
<dbReference type="InParanoid" id="E9FXY5"/>
<dbReference type="InterPro" id="IPR007271">
    <property type="entry name" value="Nuc_sug_transpt"/>
</dbReference>
<reference evidence="8 9" key="1">
    <citation type="journal article" date="2011" name="Science">
        <title>The ecoresponsive genome of Daphnia pulex.</title>
        <authorList>
            <person name="Colbourne J.K."/>
            <person name="Pfrender M.E."/>
            <person name="Gilbert D."/>
            <person name="Thomas W.K."/>
            <person name="Tucker A."/>
            <person name="Oakley T.H."/>
            <person name="Tokishita S."/>
            <person name="Aerts A."/>
            <person name="Arnold G.J."/>
            <person name="Basu M.K."/>
            <person name="Bauer D.J."/>
            <person name="Caceres C.E."/>
            <person name="Carmel L."/>
            <person name="Casola C."/>
            <person name="Choi J.H."/>
            <person name="Detter J.C."/>
            <person name="Dong Q."/>
            <person name="Dusheyko S."/>
            <person name="Eads B.D."/>
            <person name="Frohlich T."/>
            <person name="Geiler-Samerotte K.A."/>
            <person name="Gerlach D."/>
            <person name="Hatcher P."/>
            <person name="Jogdeo S."/>
            <person name="Krijgsveld J."/>
            <person name="Kriventseva E.V."/>
            <person name="Kultz D."/>
            <person name="Laforsch C."/>
            <person name="Lindquist E."/>
            <person name="Lopez J."/>
            <person name="Manak J.R."/>
            <person name="Muller J."/>
            <person name="Pangilinan J."/>
            <person name="Patwardhan R.P."/>
            <person name="Pitluck S."/>
            <person name="Pritham E.J."/>
            <person name="Rechtsteiner A."/>
            <person name="Rho M."/>
            <person name="Rogozin I.B."/>
            <person name="Sakarya O."/>
            <person name="Salamov A."/>
            <person name="Schaack S."/>
            <person name="Shapiro H."/>
            <person name="Shiga Y."/>
            <person name="Skalitzky C."/>
            <person name="Smith Z."/>
            <person name="Souvorov A."/>
            <person name="Sung W."/>
            <person name="Tang Z."/>
            <person name="Tsuchiya D."/>
            <person name="Tu H."/>
            <person name="Vos H."/>
            <person name="Wang M."/>
            <person name="Wolf Y.I."/>
            <person name="Yamagata H."/>
            <person name="Yamada T."/>
            <person name="Ye Y."/>
            <person name="Shaw J.R."/>
            <person name="Andrews J."/>
            <person name="Crease T.J."/>
            <person name="Tang H."/>
            <person name="Lucas S.M."/>
            <person name="Robertson H.M."/>
            <person name="Bork P."/>
            <person name="Koonin E.V."/>
            <person name="Zdobnov E.M."/>
            <person name="Grigoriev I.V."/>
            <person name="Lynch M."/>
            <person name="Boore J.L."/>
        </authorList>
    </citation>
    <scope>NUCLEOTIDE SEQUENCE [LARGE SCALE GENOMIC DNA]</scope>
</reference>
<keyword evidence="4 7" id="KW-0812">Transmembrane</keyword>
<dbReference type="KEGG" id="dpx:DAPPUDRAFT_311802"/>
<dbReference type="OrthoDB" id="408493at2759"/>
<keyword evidence="3" id="KW-0813">Transport</keyword>
<dbReference type="GO" id="GO:0055085">
    <property type="term" value="P:transmembrane transport"/>
    <property type="evidence" value="ECO:0000318"/>
    <property type="project" value="GO_Central"/>
</dbReference>
<dbReference type="EMBL" id="GL732526">
    <property type="protein sequence ID" value="EFX88184.1"/>
    <property type="molecule type" value="Genomic_DNA"/>
</dbReference>
<dbReference type="PANTHER" id="PTHR10231">
    <property type="entry name" value="NUCLEOTIDE-SUGAR TRANSMEMBRANE TRANSPORTER"/>
    <property type="match status" value="1"/>
</dbReference>
<dbReference type="OMA" id="AIMYVIQ"/>
<keyword evidence="6 7" id="KW-0472">Membrane</keyword>
<feature type="transmembrane region" description="Helical" evidence="7">
    <location>
        <begin position="217"/>
        <end position="238"/>
    </location>
</feature>
<evidence type="ECO:0000256" key="2">
    <source>
        <dbReference type="ARBA" id="ARBA00009976"/>
    </source>
</evidence>
<accession>E9FXY5</accession>
<evidence type="ECO:0000256" key="6">
    <source>
        <dbReference type="ARBA" id="ARBA00023136"/>
    </source>
</evidence>
<dbReference type="NCBIfam" id="TIGR00803">
    <property type="entry name" value="nst"/>
    <property type="match status" value="1"/>
</dbReference>
<dbReference type="eggNOG" id="KOG2234">
    <property type="taxonomic scope" value="Eukaryota"/>
</dbReference>
<keyword evidence="9" id="KW-1185">Reference proteome</keyword>
<feature type="transmembrane region" description="Helical" evidence="7">
    <location>
        <begin position="185"/>
        <end position="205"/>
    </location>
</feature>
<gene>
    <name evidence="8" type="ORF">DAPPUDRAFT_311802</name>
</gene>